<dbReference type="Proteomes" id="UP000232453">
    <property type="component" value="Unassembled WGS sequence"/>
</dbReference>
<proteinExistence type="predicted"/>
<gene>
    <name evidence="1" type="ORF">ATL51_3651</name>
</gene>
<protein>
    <recommendedName>
        <fullName evidence="3">Glycolipid-binding protein</fullName>
    </recommendedName>
</protein>
<evidence type="ECO:0000313" key="1">
    <source>
        <dbReference type="EMBL" id="PKB31948.1"/>
    </source>
</evidence>
<sequence>MWFGVPDIDDPEVTRVAVMLTWRSDPETDGAAGMESARITTNGGGFRAVGRIIRGGEGGVLTASYRLVVAGDGTLSRLAVDVATAEGEQQLTLSRSTDGVWLVDDGSGGSRGHFGGARDVDLAFSPVFNALPVRRLALHREPAEHVLPMVFVDLPTLTVENTEQTYRTVTAGSPGTPTVVGFAAGSFAADMTVDDDGFVLDYPGIASRVTL</sequence>
<reference evidence="1 2" key="1">
    <citation type="submission" date="2017-11" db="EMBL/GenBank/DDBJ databases">
        <title>Sequencing the genomes of 1000 actinobacteria strains.</title>
        <authorList>
            <person name="Klenk H.-P."/>
        </authorList>
    </citation>
    <scope>NUCLEOTIDE SEQUENCE [LARGE SCALE GENOMIC DNA]</scope>
    <source>
        <strain evidence="1 2">DSM 44104</strain>
    </source>
</reference>
<accession>A0AA44UR26</accession>
<name>A0AA44UR26_PSEA5</name>
<organism evidence="1 2">
    <name type="scientific">Pseudonocardia alni</name>
    <name type="common">Amycolata alni</name>
    <dbReference type="NCBI Taxonomy" id="33907"/>
    <lineage>
        <taxon>Bacteria</taxon>
        <taxon>Bacillati</taxon>
        <taxon>Actinomycetota</taxon>
        <taxon>Actinomycetes</taxon>
        <taxon>Pseudonocardiales</taxon>
        <taxon>Pseudonocardiaceae</taxon>
        <taxon>Pseudonocardia</taxon>
    </lineage>
</organism>
<comment type="caution">
    <text evidence="1">The sequence shown here is derived from an EMBL/GenBank/DDBJ whole genome shotgun (WGS) entry which is preliminary data.</text>
</comment>
<evidence type="ECO:0008006" key="3">
    <source>
        <dbReference type="Google" id="ProtNLM"/>
    </source>
</evidence>
<dbReference type="AlphaFoldDB" id="A0AA44UR26"/>
<evidence type="ECO:0000313" key="2">
    <source>
        <dbReference type="Proteomes" id="UP000232453"/>
    </source>
</evidence>
<dbReference type="Pfam" id="PF06475">
    <property type="entry name" value="Glycolipid_bind"/>
    <property type="match status" value="1"/>
</dbReference>
<dbReference type="EMBL" id="PHUJ01000003">
    <property type="protein sequence ID" value="PKB31948.1"/>
    <property type="molecule type" value="Genomic_DNA"/>
</dbReference>
<dbReference type="InterPro" id="IPR009467">
    <property type="entry name" value="Glycolipid-bd_prot_put"/>
</dbReference>
<dbReference type="SUPFAM" id="SSF159275">
    <property type="entry name" value="PA1994-like"/>
    <property type="match status" value="1"/>
</dbReference>